<sequence>LAATKGVLAAMKEVPVVLVVMKEVEVKGAEDMVVGGDGWVDALGVVRTKL</sequence>
<dbReference type="Proteomes" id="UP000054630">
    <property type="component" value="Unassembled WGS sequence"/>
</dbReference>
<organism evidence="1 2">
    <name type="scientific">Trichinella nelsoni</name>
    <dbReference type="NCBI Taxonomy" id="6336"/>
    <lineage>
        <taxon>Eukaryota</taxon>
        <taxon>Metazoa</taxon>
        <taxon>Ecdysozoa</taxon>
        <taxon>Nematoda</taxon>
        <taxon>Enoplea</taxon>
        <taxon>Dorylaimia</taxon>
        <taxon>Trichinellida</taxon>
        <taxon>Trichinellidae</taxon>
        <taxon>Trichinella</taxon>
    </lineage>
</organism>
<accession>A0A0V0RCQ9</accession>
<dbReference type="EMBL" id="JYDL01000970">
    <property type="protein sequence ID" value="KRX12008.1"/>
    <property type="molecule type" value="Genomic_DNA"/>
</dbReference>
<evidence type="ECO:0000313" key="1">
    <source>
        <dbReference type="EMBL" id="KRX12008.1"/>
    </source>
</evidence>
<evidence type="ECO:0000313" key="2">
    <source>
        <dbReference type="Proteomes" id="UP000054630"/>
    </source>
</evidence>
<proteinExistence type="predicted"/>
<comment type="caution">
    <text evidence="1">The sequence shown here is derived from an EMBL/GenBank/DDBJ whole genome shotgun (WGS) entry which is preliminary data.</text>
</comment>
<keyword evidence="2" id="KW-1185">Reference proteome</keyword>
<dbReference type="AlphaFoldDB" id="A0A0V0RCQ9"/>
<feature type="non-terminal residue" evidence="1">
    <location>
        <position position="1"/>
    </location>
</feature>
<protein>
    <submittedName>
        <fullName evidence="1">Uncharacterized protein</fullName>
    </submittedName>
</protein>
<gene>
    <name evidence="1" type="ORF">T07_6447</name>
</gene>
<name>A0A0V0RCQ9_9BILA</name>
<feature type="non-terminal residue" evidence="1">
    <location>
        <position position="50"/>
    </location>
</feature>
<reference evidence="1 2" key="1">
    <citation type="submission" date="2015-01" db="EMBL/GenBank/DDBJ databases">
        <title>Evolution of Trichinella species and genotypes.</title>
        <authorList>
            <person name="Korhonen P.K."/>
            <person name="Edoardo P."/>
            <person name="Giuseppe L.R."/>
            <person name="Gasser R.B."/>
        </authorList>
    </citation>
    <scope>NUCLEOTIDE SEQUENCE [LARGE SCALE GENOMIC DNA]</scope>
    <source>
        <strain evidence="1">ISS37</strain>
    </source>
</reference>